<dbReference type="PANTHER" id="PTHR47055:SF3">
    <property type="entry name" value="PHORBOL-ESTER_DAG-TYPE DOMAIN-CONTAINING PROTEIN"/>
    <property type="match status" value="1"/>
</dbReference>
<feature type="region of interest" description="Disordered" evidence="1">
    <location>
        <begin position="79"/>
        <end position="100"/>
    </location>
</feature>
<accession>A0AAW1TZ97</accession>
<dbReference type="Proteomes" id="UP001431783">
    <property type="component" value="Unassembled WGS sequence"/>
</dbReference>
<dbReference type="Pfam" id="PF13843">
    <property type="entry name" value="DDE_Tnp_1_7"/>
    <property type="match status" value="1"/>
</dbReference>
<comment type="caution">
    <text evidence="3">The sequence shown here is derived from an EMBL/GenBank/DDBJ whole genome shotgun (WGS) entry which is preliminary data.</text>
</comment>
<keyword evidence="4" id="KW-1185">Reference proteome</keyword>
<evidence type="ECO:0000313" key="4">
    <source>
        <dbReference type="Proteomes" id="UP001431783"/>
    </source>
</evidence>
<dbReference type="AlphaFoldDB" id="A0AAW1TZ97"/>
<dbReference type="GO" id="GO:0043565">
    <property type="term" value="F:sequence-specific DNA binding"/>
    <property type="evidence" value="ECO:0007669"/>
    <property type="project" value="TreeGrafter"/>
</dbReference>
<feature type="compositionally biased region" description="Basic and acidic residues" evidence="1">
    <location>
        <begin position="88"/>
        <end position="97"/>
    </location>
</feature>
<sequence length="282" mass="32980">MSFCFRGFSLHEALAMLEEDNVDTESITLLPPNNACGNITDEDSGDEDQLDINNLPPSMIQNQVEVNIRVNEEDWSSEDELPLSTLQNKEKPKDNLKTNKKRCTSLPNRICQLMTMFFPKKTHLQICLHQLKSSKFIQVNQPQLVKLYNKNMGRVDKSDQNISQYRKQIREKKWYLSLISHCLDMAMTNAWHLHKYREGKMDQLAFRRSVATTILTQNKKSFAFRRGKNQQNNELRYDRLDHLVVPQEKQTRCGLCHSKTTTRCKKCDIGLHVKCFVNYHTQ</sequence>
<evidence type="ECO:0000313" key="3">
    <source>
        <dbReference type="EMBL" id="KAK9873437.1"/>
    </source>
</evidence>
<reference evidence="3 4" key="1">
    <citation type="submission" date="2023-03" db="EMBL/GenBank/DDBJ databases">
        <title>Genome insight into feeding habits of ladybird beetles.</title>
        <authorList>
            <person name="Li H.-S."/>
            <person name="Huang Y.-H."/>
            <person name="Pang H."/>
        </authorList>
    </citation>
    <scope>NUCLEOTIDE SEQUENCE [LARGE SCALE GENOMIC DNA]</scope>
    <source>
        <strain evidence="3">SYSU_2023b</strain>
        <tissue evidence="3">Whole body</tissue>
    </source>
</reference>
<dbReference type="InterPro" id="IPR052638">
    <property type="entry name" value="PiggyBac_TE-derived"/>
</dbReference>
<name>A0AAW1TZ97_9CUCU</name>
<evidence type="ECO:0000259" key="2">
    <source>
        <dbReference type="Pfam" id="PF13843"/>
    </source>
</evidence>
<organism evidence="3 4">
    <name type="scientific">Henosepilachna vigintioctopunctata</name>
    <dbReference type="NCBI Taxonomy" id="420089"/>
    <lineage>
        <taxon>Eukaryota</taxon>
        <taxon>Metazoa</taxon>
        <taxon>Ecdysozoa</taxon>
        <taxon>Arthropoda</taxon>
        <taxon>Hexapoda</taxon>
        <taxon>Insecta</taxon>
        <taxon>Pterygota</taxon>
        <taxon>Neoptera</taxon>
        <taxon>Endopterygota</taxon>
        <taxon>Coleoptera</taxon>
        <taxon>Polyphaga</taxon>
        <taxon>Cucujiformia</taxon>
        <taxon>Coccinelloidea</taxon>
        <taxon>Coccinellidae</taxon>
        <taxon>Epilachninae</taxon>
        <taxon>Epilachnini</taxon>
        <taxon>Henosepilachna</taxon>
    </lineage>
</organism>
<evidence type="ECO:0000256" key="1">
    <source>
        <dbReference type="SAM" id="MobiDB-lite"/>
    </source>
</evidence>
<dbReference type="PANTHER" id="PTHR47055">
    <property type="entry name" value="DDE_TNP_1_7 DOMAIN-CONTAINING PROTEIN"/>
    <property type="match status" value="1"/>
</dbReference>
<gene>
    <name evidence="3" type="ORF">WA026_022669</name>
</gene>
<protein>
    <recommendedName>
        <fullName evidence="2">PiggyBac transposable element-derived protein domain-containing protein</fullName>
    </recommendedName>
</protein>
<proteinExistence type="predicted"/>
<dbReference type="EMBL" id="JARQZJ010000020">
    <property type="protein sequence ID" value="KAK9873437.1"/>
    <property type="molecule type" value="Genomic_DNA"/>
</dbReference>
<dbReference type="InterPro" id="IPR029526">
    <property type="entry name" value="PGBD"/>
</dbReference>
<feature type="domain" description="PiggyBac transposable element-derived protein" evidence="2">
    <location>
        <begin position="126"/>
        <end position="191"/>
    </location>
</feature>